<keyword evidence="3" id="KW-1185">Reference proteome</keyword>
<evidence type="ECO:0000256" key="1">
    <source>
        <dbReference type="SAM" id="Phobius"/>
    </source>
</evidence>
<keyword evidence="1" id="KW-0812">Transmembrane</keyword>
<evidence type="ECO:0000313" key="3">
    <source>
        <dbReference type="Proteomes" id="UP000050761"/>
    </source>
</evidence>
<proteinExistence type="predicted"/>
<protein>
    <submittedName>
        <fullName evidence="4">MMPL domain-containing protein</fullName>
    </submittedName>
</protein>
<sequence length="237" mass="25128">PVAPRGGTDIATVAKATHYGDINGKLESRDGTVLLLVVDCVTSRPGHDALFPAILATFAVYTMLTLPFYAILTGTILLSVVQTCLFVVFVPPLRTNEIISPVRRAGHAGDVLPPDFALCQADASSAESLAHVRSIPVQSLPALAVGDGPSLQRWPGGRAVAASREICVVRCRITTQRCKLDNVLQHPLCSPSRSLGSAVAIVSLPTMNHCQVAVTSRSRPRSDAVLPSIEEAFGRQC</sequence>
<evidence type="ECO:0000313" key="4">
    <source>
        <dbReference type="WBParaSite" id="HPBE_0001175701-mRNA-1"/>
    </source>
</evidence>
<accession>A0A183FUB2</accession>
<reference evidence="2 3" key="1">
    <citation type="submission" date="2018-11" db="EMBL/GenBank/DDBJ databases">
        <authorList>
            <consortium name="Pathogen Informatics"/>
        </authorList>
    </citation>
    <scope>NUCLEOTIDE SEQUENCE [LARGE SCALE GENOMIC DNA]</scope>
</reference>
<reference evidence="4" key="2">
    <citation type="submission" date="2019-09" db="UniProtKB">
        <authorList>
            <consortium name="WormBaseParasite"/>
        </authorList>
    </citation>
    <scope>IDENTIFICATION</scope>
</reference>
<dbReference type="AlphaFoldDB" id="A0A183FUB2"/>
<dbReference type="WBParaSite" id="HPBE_0001175701-mRNA-1">
    <property type="protein sequence ID" value="HPBE_0001175701-mRNA-1"/>
    <property type="gene ID" value="HPBE_0001175701"/>
</dbReference>
<evidence type="ECO:0000313" key="2">
    <source>
        <dbReference type="EMBL" id="VDO89742.1"/>
    </source>
</evidence>
<keyword evidence="1" id="KW-0472">Membrane</keyword>
<feature type="transmembrane region" description="Helical" evidence="1">
    <location>
        <begin position="68"/>
        <end position="90"/>
    </location>
</feature>
<dbReference type="OrthoDB" id="5829252at2759"/>
<keyword evidence="1" id="KW-1133">Transmembrane helix</keyword>
<name>A0A183FUB2_HELPZ</name>
<dbReference type="Proteomes" id="UP000050761">
    <property type="component" value="Unassembled WGS sequence"/>
</dbReference>
<dbReference type="EMBL" id="UZAH01027221">
    <property type="protein sequence ID" value="VDO89742.1"/>
    <property type="molecule type" value="Genomic_DNA"/>
</dbReference>
<gene>
    <name evidence="2" type="ORF">HPBE_LOCUS11758</name>
</gene>
<organism evidence="3 4">
    <name type="scientific">Heligmosomoides polygyrus</name>
    <name type="common">Parasitic roundworm</name>
    <dbReference type="NCBI Taxonomy" id="6339"/>
    <lineage>
        <taxon>Eukaryota</taxon>
        <taxon>Metazoa</taxon>
        <taxon>Ecdysozoa</taxon>
        <taxon>Nematoda</taxon>
        <taxon>Chromadorea</taxon>
        <taxon>Rhabditida</taxon>
        <taxon>Rhabditina</taxon>
        <taxon>Rhabditomorpha</taxon>
        <taxon>Strongyloidea</taxon>
        <taxon>Heligmosomidae</taxon>
        <taxon>Heligmosomoides</taxon>
    </lineage>
</organism>
<accession>A0A3P8D0C4</accession>